<evidence type="ECO:0000256" key="7">
    <source>
        <dbReference type="ARBA" id="ARBA00050679"/>
    </source>
</evidence>
<evidence type="ECO:0000256" key="5">
    <source>
        <dbReference type="ARBA" id="ARBA00023002"/>
    </source>
</evidence>
<comment type="similarity">
    <text evidence="1">Belongs to the iron-containing alcohol dehydrogenase family.</text>
</comment>
<comment type="subunit">
    <text evidence="2">Homodimer.</text>
</comment>
<evidence type="ECO:0000256" key="4">
    <source>
        <dbReference type="ARBA" id="ARBA00022797"/>
    </source>
</evidence>
<keyword evidence="4" id="KW-0058">Aromatic hydrocarbons catabolism</keyword>
<dbReference type="InterPro" id="IPR056798">
    <property type="entry name" value="ADH_Fe_C"/>
</dbReference>
<organism evidence="11 12">
    <name type="scientific">Cupriavidus taiwanensis</name>
    <dbReference type="NCBI Taxonomy" id="164546"/>
    <lineage>
        <taxon>Bacteria</taxon>
        <taxon>Pseudomonadati</taxon>
        <taxon>Pseudomonadota</taxon>
        <taxon>Betaproteobacteria</taxon>
        <taxon>Burkholderiales</taxon>
        <taxon>Burkholderiaceae</taxon>
        <taxon>Cupriavidus</taxon>
    </lineage>
</organism>
<feature type="domain" description="Fe-containing alcohol dehydrogenase-like C-terminal" evidence="10">
    <location>
        <begin position="165"/>
        <end position="357"/>
    </location>
</feature>
<evidence type="ECO:0000313" key="12">
    <source>
        <dbReference type="Proteomes" id="UP000255505"/>
    </source>
</evidence>
<dbReference type="FunFam" id="3.40.50.1970:FF:000015">
    <property type="entry name" value="Maleylacetate reductase 1"/>
    <property type="match status" value="1"/>
</dbReference>
<comment type="catalytic activity">
    <reaction evidence="8">
        <text>3-oxoadipate + NADP(+) = maleylacetate + NADPH + H(+)</text>
        <dbReference type="Rhea" id="RHEA:16985"/>
        <dbReference type="ChEBI" id="CHEBI:15378"/>
        <dbReference type="ChEBI" id="CHEBI:15775"/>
        <dbReference type="ChEBI" id="CHEBI:16468"/>
        <dbReference type="ChEBI" id="CHEBI:57783"/>
        <dbReference type="ChEBI" id="CHEBI:58349"/>
        <dbReference type="EC" id="1.3.1.32"/>
    </reaction>
</comment>
<dbReference type="PANTHER" id="PTHR11496">
    <property type="entry name" value="ALCOHOL DEHYDROGENASE"/>
    <property type="match status" value="1"/>
</dbReference>
<dbReference type="RefSeq" id="WP_115666279.1">
    <property type="nucleotide sequence ID" value="NZ_JAYMSA010000002.1"/>
</dbReference>
<dbReference type="GO" id="GO:0018506">
    <property type="term" value="F:maleylacetate reductase activity"/>
    <property type="evidence" value="ECO:0007669"/>
    <property type="project" value="UniProtKB-EC"/>
</dbReference>
<evidence type="ECO:0000256" key="2">
    <source>
        <dbReference type="ARBA" id="ARBA00011738"/>
    </source>
</evidence>
<dbReference type="AlphaFoldDB" id="A0A375ITX7"/>
<dbReference type="Gene3D" id="3.40.50.1970">
    <property type="match status" value="1"/>
</dbReference>
<geneLocation type="plasmid" evidence="11">
    <name>II</name>
</geneLocation>
<sequence length="365" mass="37993">MRPFVYQTHPQRIVFRAGALATLGAEADTLHARKLLVLCTPQQRDLAERAAEVLGARCAGIFDGAVMHVPVEQARLARSRAAELGADAVVAIGGGSTIGLGKAIALESELPIVAVPTTYAGSEMTPIYGLTEGGLKRTGRDPRVLPRTVVYDPDLTLGLPVAMSVTSGINAIAHAAEGLYAGDRTPVSDWMCREGIAAMGRALPVIAASGGERDGTELRAELRAARSDALYGAWLCGAVLGSATVGLHHKLCHTLGGSYNLPHAETHTIVLPHALAYNAPAAPQAMAAIAAALGRPDATGPQAVFDLAASLGAAVALRDIGLREEDLDRACELALQAQYPNPRPLEAKALRQLLQNAFDGALPAP</sequence>
<dbReference type="SUPFAM" id="SSF56796">
    <property type="entry name" value="Dehydroquinate synthase-like"/>
    <property type="match status" value="1"/>
</dbReference>
<evidence type="ECO:0000259" key="10">
    <source>
        <dbReference type="Pfam" id="PF25137"/>
    </source>
</evidence>
<keyword evidence="11" id="KW-0614">Plasmid</keyword>
<evidence type="ECO:0000256" key="3">
    <source>
        <dbReference type="ARBA" id="ARBA00012005"/>
    </source>
</evidence>
<dbReference type="Pfam" id="PF25137">
    <property type="entry name" value="ADH_Fe_C"/>
    <property type="match status" value="1"/>
</dbReference>
<dbReference type="InterPro" id="IPR039697">
    <property type="entry name" value="Alcohol_dehydrogenase_Fe"/>
</dbReference>
<dbReference type="GO" id="GO:0046872">
    <property type="term" value="F:metal ion binding"/>
    <property type="evidence" value="ECO:0007669"/>
    <property type="project" value="InterPro"/>
</dbReference>
<evidence type="ECO:0000256" key="1">
    <source>
        <dbReference type="ARBA" id="ARBA00007358"/>
    </source>
</evidence>
<evidence type="ECO:0000259" key="9">
    <source>
        <dbReference type="Pfam" id="PF00465"/>
    </source>
</evidence>
<dbReference type="CDD" id="cd08177">
    <property type="entry name" value="MAR"/>
    <property type="match status" value="1"/>
</dbReference>
<evidence type="ECO:0000256" key="6">
    <source>
        <dbReference type="ARBA" id="ARBA00023027"/>
    </source>
</evidence>
<evidence type="ECO:0000256" key="8">
    <source>
        <dbReference type="ARBA" id="ARBA00051531"/>
    </source>
</evidence>
<dbReference type="Gene3D" id="1.20.1090.10">
    <property type="entry name" value="Dehydroquinate synthase-like - alpha domain"/>
    <property type="match status" value="1"/>
</dbReference>
<reference evidence="11 12" key="1">
    <citation type="submission" date="2018-01" db="EMBL/GenBank/DDBJ databases">
        <authorList>
            <person name="Gaut B.S."/>
            <person name="Morton B.R."/>
            <person name="Clegg M.T."/>
            <person name="Duvall M.R."/>
        </authorList>
    </citation>
    <scope>NUCLEOTIDE SEQUENCE [LARGE SCALE GENOMIC DNA]</scope>
    <source>
        <strain evidence="11">Cupriavidus taiwanensis LMG 19425</strain>
        <plasmid evidence="12">Plasmid ii</plasmid>
    </source>
</reference>
<gene>
    <name evidence="11" type="primary">tftE</name>
    <name evidence="11" type="ORF">CT19425_MP80491</name>
</gene>
<dbReference type="InterPro" id="IPR034786">
    <property type="entry name" value="MAR"/>
</dbReference>
<protein>
    <recommendedName>
        <fullName evidence="3">maleylacetate reductase</fullName>
        <ecNumber evidence="3">1.3.1.32</ecNumber>
    </recommendedName>
</protein>
<keyword evidence="6" id="KW-0520">NAD</keyword>
<dbReference type="Pfam" id="PF00465">
    <property type="entry name" value="Fe-ADH"/>
    <property type="match status" value="1"/>
</dbReference>
<dbReference type="EMBL" id="LT991977">
    <property type="protein sequence ID" value="SPK76862.1"/>
    <property type="molecule type" value="Genomic_DNA"/>
</dbReference>
<feature type="domain" description="Alcohol dehydrogenase iron-type/glycerol dehydrogenase GldA" evidence="9">
    <location>
        <begin position="10"/>
        <end position="153"/>
    </location>
</feature>
<dbReference type="Proteomes" id="UP000255505">
    <property type="component" value="Plasmid II"/>
</dbReference>
<dbReference type="GO" id="GO:0004022">
    <property type="term" value="F:alcohol dehydrogenase (NAD+) activity"/>
    <property type="evidence" value="ECO:0007669"/>
    <property type="project" value="TreeGrafter"/>
</dbReference>
<dbReference type="EC" id="1.3.1.32" evidence="3"/>
<keyword evidence="5 11" id="KW-0560">Oxidoreductase</keyword>
<evidence type="ECO:0000313" key="11">
    <source>
        <dbReference type="EMBL" id="SPK76862.1"/>
    </source>
</evidence>
<dbReference type="PANTHER" id="PTHR11496:SF102">
    <property type="entry name" value="ALCOHOL DEHYDROGENASE 4"/>
    <property type="match status" value="1"/>
</dbReference>
<dbReference type="InterPro" id="IPR001670">
    <property type="entry name" value="ADH_Fe/GldA"/>
</dbReference>
<comment type="catalytic activity">
    <reaction evidence="7">
        <text>3-oxoadipate + NAD(+) = maleylacetate + NADH + H(+)</text>
        <dbReference type="Rhea" id="RHEA:16981"/>
        <dbReference type="ChEBI" id="CHEBI:15378"/>
        <dbReference type="ChEBI" id="CHEBI:15775"/>
        <dbReference type="ChEBI" id="CHEBI:16468"/>
        <dbReference type="ChEBI" id="CHEBI:57540"/>
        <dbReference type="ChEBI" id="CHEBI:57945"/>
        <dbReference type="EC" id="1.3.1.32"/>
    </reaction>
</comment>
<name>A0A375ITX7_9BURK</name>
<dbReference type="GO" id="GO:1901168">
    <property type="term" value="P:3-chlorocatechol catabolic process"/>
    <property type="evidence" value="ECO:0007669"/>
    <property type="project" value="UniProtKB-ARBA"/>
</dbReference>
<proteinExistence type="inferred from homology"/>
<accession>A0A375ITX7</accession>